<proteinExistence type="predicted"/>
<evidence type="ECO:0000259" key="1">
    <source>
        <dbReference type="Pfam" id="PF02036"/>
    </source>
</evidence>
<sequence>MYMTTFISNINKAFFLPPILLNQTLIVEIKPNREKSFFIEISSQGARLIQTPPTTIDFLMEGEGNDLEEVLLNSGRLKKLIALEKVKIKGSYRNFLKLEAIITLS</sequence>
<keyword evidence="3" id="KW-1185">Reference proteome</keyword>
<comment type="caution">
    <text evidence="2">The sequence shown here is derived from an EMBL/GenBank/DDBJ whole genome shotgun (WGS) entry which is preliminary data.</text>
</comment>
<dbReference type="SUPFAM" id="SSF55718">
    <property type="entry name" value="SCP-like"/>
    <property type="match status" value="1"/>
</dbReference>
<evidence type="ECO:0000313" key="3">
    <source>
        <dbReference type="Proteomes" id="UP001165287"/>
    </source>
</evidence>
<dbReference type="InterPro" id="IPR036527">
    <property type="entry name" value="SCP2_sterol-bd_dom_sf"/>
</dbReference>
<protein>
    <submittedName>
        <fullName evidence="2">SCP2 sterol-binding domain-containing protein</fullName>
    </submittedName>
</protein>
<name>A0ABS7UQG0_9BACI</name>
<organism evidence="2 3">
    <name type="scientific">Metabacillus rhizolycopersici</name>
    <dbReference type="NCBI Taxonomy" id="2875709"/>
    <lineage>
        <taxon>Bacteria</taxon>
        <taxon>Bacillati</taxon>
        <taxon>Bacillota</taxon>
        <taxon>Bacilli</taxon>
        <taxon>Bacillales</taxon>
        <taxon>Bacillaceae</taxon>
        <taxon>Metabacillus</taxon>
    </lineage>
</organism>
<dbReference type="Pfam" id="PF02036">
    <property type="entry name" value="SCP2"/>
    <property type="match status" value="1"/>
</dbReference>
<reference evidence="2" key="1">
    <citation type="submission" date="2024-05" db="EMBL/GenBank/DDBJ databases">
        <title>Metabacillus sp. nov., isolated from the rhizosphere soil of tomato plants.</title>
        <authorList>
            <person name="Ma R."/>
        </authorList>
    </citation>
    <scope>NUCLEOTIDE SEQUENCE</scope>
    <source>
        <strain evidence="2">DBTR6</strain>
    </source>
</reference>
<dbReference type="EMBL" id="JAIQUM010000013">
    <property type="protein sequence ID" value="MBZ5750284.1"/>
    <property type="molecule type" value="Genomic_DNA"/>
</dbReference>
<accession>A0ABS7UQG0</accession>
<evidence type="ECO:0000313" key="2">
    <source>
        <dbReference type="EMBL" id="MBZ5750284.1"/>
    </source>
</evidence>
<dbReference type="InterPro" id="IPR003033">
    <property type="entry name" value="SCP2_sterol-bd_dom"/>
</dbReference>
<feature type="domain" description="SCP2" evidence="1">
    <location>
        <begin position="23"/>
        <end position="102"/>
    </location>
</feature>
<dbReference type="Proteomes" id="UP001165287">
    <property type="component" value="Unassembled WGS sequence"/>
</dbReference>
<gene>
    <name evidence="2" type="ORF">K9V48_08490</name>
</gene>
<dbReference type="RefSeq" id="WP_224138332.1">
    <property type="nucleotide sequence ID" value="NZ_JAIQUM010000013.1"/>
</dbReference>